<evidence type="ECO:0000256" key="5">
    <source>
        <dbReference type="ARBA" id="ARBA00022967"/>
    </source>
</evidence>
<feature type="transmembrane region" description="Helical" evidence="8">
    <location>
        <begin position="831"/>
        <end position="847"/>
    </location>
</feature>
<name>A0A081BY71_VECG1</name>
<dbReference type="AlphaFoldDB" id="A0A081BY71"/>
<dbReference type="InterPro" id="IPR023214">
    <property type="entry name" value="HAD_sf"/>
</dbReference>
<dbReference type="HOGENOM" id="CLU_002360_3_0_0"/>
<dbReference type="eggNOG" id="COG0474">
    <property type="taxonomic scope" value="Bacteria"/>
</dbReference>
<evidence type="ECO:0000256" key="6">
    <source>
        <dbReference type="ARBA" id="ARBA00022989"/>
    </source>
</evidence>
<dbReference type="GO" id="GO:0016020">
    <property type="term" value="C:membrane"/>
    <property type="evidence" value="ECO:0007669"/>
    <property type="project" value="UniProtKB-SubCell"/>
</dbReference>
<evidence type="ECO:0000256" key="2">
    <source>
        <dbReference type="ARBA" id="ARBA00022692"/>
    </source>
</evidence>
<dbReference type="SUPFAM" id="SSF56784">
    <property type="entry name" value="HAD-like"/>
    <property type="match status" value="1"/>
</dbReference>
<dbReference type="InterPro" id="IPR018303">
    <property type="entry name" value="ATPase_P-typ_P_site"/>
</dbReference>
<keyword evidence="3" id="KW-0547">Nucleotide-binding</keyword>
<feature type="transmembrane region" description="Helical" evidence="8">
    <location>
        <begin position="70"/>
        <end position="86"/>
    </location>
</feature>
<sequence>MLNPIDVKDLRGLSETEVAERIKTEGYNELPTAKQRSILVIAWEVVREPMFLLLVACGVLYLILGDVQEALMLIGFVFIVMGITLYQERKTERALEALRDLSSPRALVIRDGVEKRIAGRDVVRGDIMVVAEGDRVPADGVLLTGVNISTDESLLTGESVPVRKTAAKDVKTMGRPGGDDLPFVYSGTLVVQGQGIVEVLATGVQTELGKIGKALQQVEPEVTLLQKETNRLVRNLSIVGLSACVLVVVVYGLTRGHWLQGFLAGITLAMATLPEELPVVLTVFLALGAWRMSQKRVLTRRVPAIETLGSATVLCSDKTGTLTQNKMTVKQIYADREFYQMVSTPQTVLPEHFHELVEFSILASQIDPFDPMEKAIKLLGNQYLAQTEHLHSDWKLIHEYPLSPELLSLSRVWESPDGADYMIAAKGSPEAIADLCHFTQAQIDELAGKIRTLADDGLRVLGVAKASFARTELPGGQHDFTFEFLGLVGLADPIRETVPAAIKECYSAGIRVVMITGDYPGTAQNIARQIGLANPDKFMTGPELEQLAEDELRERIRGVNIFARVVPEQKLRLVNALKADGEIVAMTGDGVNDAPALKAAHIGIAMGARGTDVAREAAALVLLDDDFTSIEQAVKMGRRIFDNIKKAIAYIFAVHVPIAGMSLIPVVFKNFFVSLGWGEDALVLMPMHIMFLELIIDPACSVVFEAEAEEADVMLRPPRNPQKPLFSQKTVALSLLQGVSVLVMLLIIFSLSLYLGHDEKEARALTFTTLIVANLGLILTNRSWTRTIFTTLHSPNTALWWVIGGTVGFLGLVLYVPVLRNLFGFAYLHQIDLYVCLIAGALSILWFEGLKMLNQHNHQPL</sequence>
<dbReference type="InterPro" id="IPR023298">
    <property type="entry name" value="ATPase_P-typ_TM_dom_sf"/>
</dbReference>
<dbReference type="SFLD" id="SFLDS00003">
    <property type="entry name" value="Haloacid_Dehalogenase"/>
    <property type="match status" value="1"/>
</dbReference>
<dbReference type="FunFam" id="3.40.50.1000:FF:000083">
    <property type="entry name" value="Sodium/potassium-transporting ATPase subunit alpha"/>
    <property type="match status" value="1"/>
</dbReference>
<gene>
    <name evidence="10" type="ORF">U27_04241</name>
</gene>
<dbReference type="PANTHER" id="PTHR42861">
    <property type="entry name" value="CALCIUM-TRANSPORTING ATPASE"/>
    <property type="match status" value="1"/>
</dbReference>
<dbReference type="STRING" id="1499967.U27_04241"/>
<keyword evidence="6 8" id="KW-1133">Transmembrane helix</keyword>
<dbReference type="Gene3D" id="3.40.50.1000">
    <property type="entry name" value="HAD superfamily/HAD-like"/>
    <property type="match status" value="2"/>
</dbReference>
<evidence type="ECO:0000256" key="3">
    <source>
        <dbReference type="ARBA" id="ARBA00022741"/>
    </source>
</evidence>
<feature type="transmembrane region" description="Helical" evidence="8">
    <location>
        <begin position="762"/>
        <end position="779"/>
    </location>
</feature>
<organism evidence="10">
    <name type="scientific">Vecturithrix granuli</name>
    <dbReference type="NCBI Taxonomy" id="1499967"/>
    <lineage>
        <taxon>Bacteria</taxon>
        <taxon>Candidatus Moduliflexota</taxon>
        <taxon>Candidatus Vecturitrichia</taxon>
        <taxon>Candidatus Vecturitrichales</taxon>
        <taxon>Candidatus Vecturitrichaceae</taxon>
        <taxon>Candidatus Vecturithrix</taxon>
    </lineage>
</organism>
<feature type="transmembrane region" description="Helical" evidence="8">
    <location>
        <begin position="266"/>
        <end position="290"/>
    </location>
</feature>
<dbReference type="SFLD" id="SFLDF00027">
    <property type="entry name" value="p-type_atpase"/>
    <property type="match status" value="1"/>
</dbReference>
<dbReference type="InterPro" id="IPR059000">
    <property type="entry name" value="ATPase_P-type_domA"/>
</dbReference>
<dbReference type="FunFam" id="3.40.50.1000:FF:000001">
    <property type="entry name" value="Phospholipid-transporting ATPase IC"/>
    <property type="match status" value="1"/>
</dbReference>
<dbReference type="InterPro" id="IPR008250">
    <property type="entry name" value="ATPase_P-typ_transduc_dom_A_sf"/>
</dbReference>
<proteinExistence type="predicted"/>
<evidence type="ECO:0000256" key="7">
    <source>
        <dbReference type="ARBA" id="ARBA00023136"/>
    </source>
</evidence>
<protein>
    <submittedName>
        <fullName evidence="10">Cation transport ATPase</fullName>
    </submittedName>
</protein>
<dbReference type="Pfam" id="PF00689">
    <property type="entry name" value="Cation_ATPase_C"/>
    <property type="match status" value="1"/>
</dbReference>
<evidence type="ECO:0000256" key="8">
    <source>
        <dbReference type="SAM" id="Phobius"/>
    </source>
</evidence>
<dbReference type="Pfam" id="PF00702">
    <property type="entry name" value="Hydrolase"/>
    <property type="match status" value="1"/>
</dbReference>
<dbReference type="GO" id="GO:0005524">
    <property type="term" value="F:ATP binding"/>
    <property type="evidence" value="ECO:0007669"/>
    <property type="project" value="UniProtKB-KW"/>
</dbReference>
<keyword evidence="5" id="KW-1278">Translocase</keyword>
<dbReference type="InterPro" id="IPR044492">
    <property type="entry name" value="P_typ_ATPase_HD_dom"/>
</dbReference>
<feature type="transmembrane region" description="Helical" evidence="8">
    <location>
        <begin position="799"/>
        <end position="819"/>
    </location>
</feature>
<evidence type="ECO:0000313" key="10">
    <source>
        <dbReference type="EMBL" id="GAK57276.1"/>
    </source>
</evidence>
<reference evidence="10" key="1">
    <citation type="journal article" date="2015" name="PeerJ">
        <title>First genomic representation of candidate bacterial phylum KSB3 points to enhanced environmental sensing as a trigger of wastewater bulking.</title>
        <authorList>
            <person name="Sekiguchi Y."/>
            <person name="Ohashi A."/>
            <person name="Parks D.H."/>
            <person name="Yamauchi T."/>
            <person name="Tyson G.W."/>
            <person name="Hugenholtz P."/>
        </authorList>
    </citation>
    <scope>NUCLEOTIDE SEQUENCE [LARGE SCALE GENOMIC DNA]</scope>
</reference>
<dbReference type="InterPro" id="IPR006068">
    <property type="entry name" value="ATPase_P-typ_cation-transptr_C"/>
</dbReference>
<keyword evidence="4" id="KW-0067">ATP-binding</keyword>
<dbReference type="PRINTS" id="PR00120">
    <property type="entry name" value="HATPASE"/>
</dbReference>
<dbReference type="Gene3D" id="2.70.150.10">
    <property type="entry name" value="Calcium-transporting ATPase, cytoplasmic transduction domain A"/>
    <property type="match status" value="1"/>
</dbReference>
<dbReference type="Pfam" id="PF00122">
    <property type="entry name" value="E1-E2_ATPase"/>
    <property type="match status" value="1"/>
</dbReference>
<keyword evidence="11" id="KW-1185">Reference proteome</keyword>
<dbReference type="SMART" id="SM00831">
    <property type="entry name" value="Cation_ATPase_N"/>
    <property type="match status" value="1"/>
</dbReference>
<comment type="subcellular location">
    <subcellularLocation>
        <location evidence="1">Membrane</location>
        <topology evidence="1">Multi-pass membrane protein</topology>
    </subcellularLocation>
</comment>
<dbReference type="InterPro" id="IPR023299">
    <property type="entry name" value="ATPase_P-typ_cyto_dom_N"/>
</dbReference>
<dbReference type="PROSITE" id="PS00154">
    <property type="entry name" value="ATPASE_E1_E2"/>
    <property type="match status" value="1"/>
</dbReference>
<feature type="transmembrane region" description="Helical" evidence="8">
    <location>
        <begin position="647"/>
        <end position="668"/>
    </location>
</feature>
<feature type="transmembrane region" description="Helical" evidence="8">
    <location>
        <begin position="236"/>
        <end position="254"/>
    </location>
</feature>
<dbReference type="SUPFAM" id="SSF81660">
    <property type="entry name" value="Metal cation-transporting ATPase, ATP-binding domain N"/>
    <property type="match status" value="1"/>
</dbReference>
<feature type="transmembrane region" description="Helical" evidence="8">
    <location>
        <begin position="45"/>
        <end position="64"/>
    </location>
</feature>
<evidence type="ECO:0000313" key="11">
    <source>
        <dbReference type="Proteomes" id="UP000030661"/>
    </source>
</evidence>
<dbReference type="Pfam" id="PF00690">
    <property type="entry name" value="Cation_ATPase_N"/>
    <property type="match status" value="1"/>
</dbReference>
<dbReference type="Gene3D" id="1.20.1110.10">
    <property type="entry name" value="Calcium-transporting ATPase, transmembrane domain"/>
    <property type="match status" value="2"/>
</dbReference>
<dbReference type="InterPro" id="IPR036412">
    <property type="entry name" value="HAD-like_sf"/>
</dbReference>
<evidence type="ECO:0000259" key="9">
    <source>
        <dbReference type="SMART" id="SM00831"/>
    </source>
</evidence>
<dbReference type="Gene3D" id="3.40.1110.10">
    <property type="entry name" value="Calcium-transporting ATPase, cytoplasmic domain N"/>
    <property type="match status" value="2"/>
</dbReference>
<feature type="transmembrane region" description="Helical" evidence="8">
    <location>
        <begin position="731"/>
        <end position="755"/>
    </location>
</feature>
<dbReference type="InterPro" id="IPR001757">
    <property type="entry name" value="P_typ_ATPase"/>
</dbReference>
<dbReference type="GO" id="GO:0016887">
    <property type="term" value="F:ATP hydrolysis activity"/>
    <property type="evidence" value="ECO:0007669"/>
    <property type="project" value="InterPro"/>
</dbReference>
<keyword evidence="7 8" id="KW-0472">Membrane</keyword>
<dbReference type="PRINTS" id="PR00119">
    <property type="entry name" value="CATATPASE"/>
</dbReference>
<evidence type="ECO:0000256" key="1">
    <source>
        <dbReference type="ARBA" id="ARBA00004141"/>
    </source>
</evidence>
<dbReference type="EMBL" id="DF820465">
    <property type="protein sequence ID" value="GAK57276.1"/>
    <property type="molecule type" value="Genomic_DNA"/>
</dbReference>
<dbReference type="SUPFAM" id="SSF81665">
    <property type="entry name" value="Calcium ATPase, transmembrane domain M"/>
    <property type="match status" value="1"/>
</dbReference>
<accession>A0A081BY71</accession>
<dbReference type="NCBIfam" id="TIGR01494">
    <property type="entry name" value="ATPase_P-type"/>
    <property type="match status" value="2"/>
</dbReference>
<dbReference type="SFLD" id="SFLDG00002">
    <property type="entry name" value="C1.7:_P-type_atpase_like"/>
    <property type="match status" value="1"/>
</dbReference>
<keyword evidence="2 8" id="KW-0812">Transmembrane</keyword>
<dbReference type="InterPro" id="IPR004014">
    <property type="entry name" value="ATPase_P-typ_cation-transptr_N"/>
</dbReference>
<evidence type="ECO:0000256" key="4">
    <source>
        <dbReference type="ARBA" id="ARBA00022840"/>
    </source>
</evidence>
<dbReference type="SUPFAM" id="SSF81653">
    <property type="entry name" value="Calcium ATPase, transduction domain A"/>
    <property type="match status" value="1"/>
</dbReference>
<feature type="domain" description="Cation-transporting P-type ATPase N-terminal" evidence="9">
    <location>
        <begin position="4"/>
        <end position="66"/>
    </location>
</feature>
<dbReference type="Proteomes" id="UP000030661">
    <property type="component" value="Unassembled WGS sequence"/>
</dbReference>